<dbReference type="InterPro" id="IPR006201">
    <property type="entry name" value="Neur_channel"/>
</dbReference>
<evidence type="ECO:0000313" key="10">
    <source>
        <dbReference type="RefSeq" id="XP_006811730.1"/>
    </source>
</evidence>
<dbReference type="Pfam" id="PF02931">
    <property type="entry name" value="Neur_chan_LBD"/>
    <property type="match status" value="1"/>
</dbReference>
<feature type="domain" description="Neurotransmitter-gated ion-channel ligand-binding" evidence="7">
    <location>
        <begin position="274"/>
        <end position="446"/>
    </location>
</feature>
<feature type="compositionally biased region" description="Basic and acidic residues" evidence="6">
    <location>
        <begin position="598"/>
        <end position="610"/>
    </location>
</feature>
<dbReference type="InterPro" id="IPR036719">
    <property type="entry name" value="Neuro-gated_channel_TM_sf"/>
</dbReference>
<feature type="region of interest" description="Disordered" evidence="6">
    <location>
        <begin position="39"/>
        <end position="263"/>
    </location>
</feature>
<feature type="region of interest" description="Disordered" evidence="6">
    <location>
        <begin position="633"/>
        <end position="684"/>
    </location>
</feature>
<feature type="compositionally biased region" description="Basic and acidic residues" evidence="6">
    <location>
        <begin position="136"/>
        <end position="162"/>
    </location>
</feature>
<keyword evidence="5" id="KW-0407">Ion channel</keyword>
<reference evidence="10" key="1">
    <citation type="submission" date="2025-08" db="UniProtKB">
        <authorList>
            <consortium name="RefSeq"/>
        </authorList>
    </citation>
    <scope>IDENTIFICATION</scope>
    <source>
        <tissue evidence="10">Testes</tissue>
    </source>
</reference>
<evidence type="ECO:0000256" key="1">
    <source>
        <dbReference type="ARBA" id="ARBA00004141"/>
    </source>
</evidence>
<feature type="compositionally biased region" description="Basic and acidic residues" evidence="6">
    <location>
        <begin position="180"/>
        <end position="195"/>
    </location>
</feature>
<feature type="compositionally biased region" description="Basic and acidic residues" evidence="6">
    <location>
        <begin position="233"/>
        <end position="261"/>
    </location>
</feature>
<dbReference type="Pfam" id="PF02932">
    <property type="entry name" value="Neur_chan_memb"/>
    <property type="match status" value="1"/>
</dbReference>
<organism evidence="9 10">
    <name type="scientific">Saccoglossus kowalevskii</name>
    <name type="common">Acorn worm</name>
    <dbReference type="NCBI Taxonomy" id="10224"/>
    <lineage>
        <taxon>Eukaryota</taxon>
        <taxon>Metazoa</taxon>
        <taxon>Hemichordata</taxon>
        <taxon>Enteropneusta</taxon>
        <taxon>Harrimaniidae</taxon>
        <taxon>Saccoglossus</taxon>
    </lineage>
</organism>
<dbReference type="PROSITE" id="PS00236">
    <property type="entry name" value="NEUROTR_ION_CHANNEL"/>
    <property type="match status" value="1"/>
</dbReference>
<evidence type="ECO:0000259" key="8">
    <source>
        <dbReference type="Pfam" id="PF02932"/>
    </source>
</evidence>
<keyword evidence="5" id="KW-0406">Ion transport</keyword>
<feature type="transmembrane region" description="Helical" evidence="5">
    <location>
        <begin position="482"/>
        <end position="500"/>
    </location>
</feature>
<evidence type="ECO:0000313" key="9">
    <source>
        <dbReference type="Proteomes" id="UP000694865"/>
    </source>
</evidence>
<comment type="subcellular location">
    <subcellularLocation>
        <location evidence="1">Membrane</location>
        <topology evidence="1">Multi-pass membrane protein</topology>
    </subcellularLocation>
</comment>
<protein>
    <submittedName>
        <fullName evidence="10">Ligand-gated ion channel 4-like</fullName>
    </submittedName>
</protein>
<keyword evidence="3 5" id="KW-1133">Transmembrane helix</keyword>
<keyword evidence="9" id="KW-1185">Reference proteome</keyword>
<dbReference type="PANTHER" id="PTHR18945">
    <property type="entry name" value="NEUROTRANSMITTER GATED ION CHANNEL"/>
    <property type="match status" value="1"/>
</dbReference>
<evidence type="ECO:0000259" key="7">
    <source>
        <dbReference type="Pfam" id="PF02931"/>
    </source>
</evidence>
<dbReference type="InterPro" id="IPR006202">
    <property type="entry name" value="Neur_chan_lig-bd"/>
</dbReference>
<dbReference type="Gene3D" id="2.70.170.10">
    <property type="entry name" value="Neurotransmitter-gated ion-channel ligand-binding domain"/>
    <property type="match status" value="1"/>
</dbReference>
<evidence type="ECO:0000256" key="3">
    <source>
        <dbReference type="ARBA" id="ARBA00022989"/>
    </source>
</evidence>
<evidence type="ECO:0000256" key="6">
    <source>
        <dbReference type="SAM" id="MobiDB-lite"/>
    </source>
</evidence>
<evidence type="ECO:0000256" key="2">
    <source>
        <dbReference type="ARBA" id="ARBA00022692"/>
    </source>
</evidence>
<dbReference type="InterPro" id="IPR038050">
    <property type="entry name" value="Neuro_actylchol_rec"/>
</dbReference>
<feature type="compositionally biased region" description="Basic and acidic residues" evidence="6">
    <location>
        <begin position="202"/>
        <end position="217"/>
    </location>
</feature>
<keyword evidence="4 5" id="KW-0472">Membrane</keyword>
<dbReference type="RefSeq" id="XP_006811730.1">
    <property type="nucleotide sequence ID" value="XM_006811667.1"/>
</dbReference>
<feature type="region of interest" description="Disordered" evidence="6">
    <location>
        <begin position="591"/>
        <end position="615"/>
    </location>
</feature>
<dbReference type="Proteomes" id="UP000694865">
    <property type="component" value="Unplaced"/>
</dbReference>
<feature type="domain" description="Neurotransmitter-gated ion-channel transmembrane" evidence="8">
    <location>
        <begin position="453"/>
        <end position="644"/>
    </location>
</feature>
<feature type="compositionally biased region" description="Polar residues" evidence="6">
    <location>
        <begin position="640"/>
        <end position="649"/>
    </location>
</feature>
<dbReference type="InterPro" id="IPR006029">
    <property type="entry name" value="Neurotrans-gated_channel_TM"/>
</dbReference>
<comment type="similarity">
    <text evidence="5">Belongs to the ligand-gated ion channel (TC 1.A.9) family.</text>
</comment>
<dbReference type="InterPro" id="IPR018000">
    <property type="entry name" value="Neurotransmitter_ion_chnl_CS"/>
</dbReference>
<accession>A0ABM0LVD9</accession>
<comment type="caution">
    <text evidence="5">Lacks conserved residue(s) required for the propagation of feature annotation.</text>
</comment>
<dbReference type="InterPro" id="IPR036734">
    <property type="entry name" value="Neur_chan_lig-bd_sf"/>
</dbReference>
<keyword evidence="2 5" id="KW-0812">Transmembrane</keyword>
<evidence type="ECO:0000256" key="5">
    <source>
        <dbReference type="RuleBase" id="RU000687"/>
    </source>
</evidence>
<dbReference type="CDD" id="cd19051">
    <property type="entry name" value="LGIC_TM_cation"/>
    <property type="match status" value="1"/>
</dbReference>
<evidence type="ECO:0000256" key="4">
    <source>
        <dbReference type="ARBA" id="ARBA00023136"/>
    </source>
</evidence>
<dbReference type="Gene3D" id="1.20.58.390">
    <property type="entry name" value="Neurotransmitter-gated ion-channel transmembrane domain"/>
    <property type="match status" value="1"/>
</dbReference>
<feature type="compositionally biased region" description="Basic and acidic residues" evidence="6">
    <location>
        <begin position="70"/>
        <end position="129"/>
    </location>
</feature>
<feature type="compositionally biased region" description="Basic and acidic residues" evidence="6">
    <location>
        <begin position="650"/>
        <end position="659"/>
    </location>
</feature>
<name>A0ABM0LVD9_SACKO</name>
<feature type="transmembrane region" description="Helical" evidence="5">
    <location>
        <begin position="447"/>
        <end position="470"/>
    </location>
</feature>
<dbReference type="SUPFAM" id="SSF63712">
    <property type="entry name" value="Nicotinic receptor ligand binding domain-like"/>
    <property type="match status" value="1"/>
</dbReference>
<sequence>MTPKTVTTLGILNAHHYSYILTVPSNKLTVELSDNDDHIIDDPGDNDDHIIEYPGDIDDHNIDDPDDNDDHNIDDPNDNDDHNIDDPGDNDDHNIADPSDNDDHNIDDPGDNDDHNIDDSGDNDDHNIDDSDDNDDHNIDDPGDNDDHNIHDSDDNDDHNIDDPDDNDDHNIDDSDDNDDHNIDDPGNNDDHNIDNPDDNDDHNIDDPGDNDNHIIDDPGDNDDLIIEYPGDNDDHNINDPGDNDDHIIDDPGDNDDHNIDDSGDNDDTILMILDVRNQILSASLWIYQEWTDRRLQWDPLEFGNQSSLVVNLRRIWYPDTALYKSADLQRQQYPKVSDPTITCRIFSTGNILAVTPGIYKLPCPMNMEHFPFDRQFCSIKFGTWAYVESEVDLVLMFEEIMIENYISNREWTIINSTAGKVRETYQEIDSAFPIAYFNMTLARKPMYYVINLVVPCMMLSVLTIVVFYLPPDCGEKVSLSISILLAFHVFNLLVTDIMPPTSSQIPMISRYLLFNMTLVALSVIFTAFVLNIQRGPVSKRPVPKWVRTVFVKIAPKFLCMHPKPTKKSDTLISNSSRTDSDVEKLASLLRRRRKDHEHRTVEKRRDVRSHGGKAIWVPRTNLNKHVRQESVPLKHYTEDANNINASNYSHRDSPRFETSDFSENNTPRRRSHRPRSQQLSSFEHHVSDSLQVILNNMQEKQVEESVGFLFVQSK</sequence>
<dbReference type="PRINTS" id="PR00252">
    <property type="entry name" value="NRIONCHANNEL"/>
</dbReference>
<proteinExistence type="inferred from homology"/>
<dbReference type="GeneID" id="100367102"/>
<keyword evidence="5" id="KW-0813">Transport</keyword>
<gene>
    <name evidence="10" type="primary">LOC100367102</name>
</gene>
<dbReference type="SUPFAM" id="SSF90112">
    <property type="entry name" value="Neurotransmitter-gated ion-channel transmembrane pore"/>
    <property type="match status" value="1"/>
</dbReference>
<feature type="transmembrane region" description="Helical" evidence="5">
    <location>
        <begin position="512"/>
        <end position="531"/>
    </location>
</feature>
<feature type="compositionally biased region" description="Basic and acidic residues" evidence="6">
    <location>
        <begin position="39"/>
        <end position="63"/>
    </location>
</feature>